<dbReference type="STRING" id="1173111.SAMN05444955_110140"/>
<name>A0A1H8G902_9BACL</name>
<dbReference type="InterPro" id="IPR030489">
    <property type="entry name" value="TR_Rrf2-type_CS"/>
</dbReference>
<dbReference type="GO" id="GO:0003700">
    <property type="term" value="F:DNA-binding transcription factor activity"/>
    <property type="evidence" value="ECO:0007669"/>
    <property type="project" value="TreeGrafter"/>
</dbReference>
<dbReference type="InterPro" id="IPR036388">
    <property type="entry name" value="WH-like_DNA-bd_sf"/>
</dbReference>
<evidence type="ECO:0000313" key="2">
    <source>
        <dbReference type="Proteomes" id="UP000199695"/>
    </source>
</evidence>
<dbReference type="Proteomes" id="UP000199695">
    <property type="component" value="Unassembled WGS sequence"/>
</dbReference>
<dbReference type="InterPro" id="IPR036390">
    <property type="entry name" value="WH_DNA-bd_sf"/>
</dbReference>
<dbReference type="InterPro" id="IPR000944">
    <property type="entry name" value="Tscrpt_reg_Rrf2"/>
</dbReference>
<dbReference type="Pfam" id="PF02082">
    <property type="entry name" value="Rrf2"/>
    <property type="match status" value="1"/>
</dbReference>
<gene>
    <name evidence="1" type="ORF">SAMN05444955_110140</name>
</gene>
<accession>A0A1H8G902</accession>
<dbReference type="GO" id="GO:0005829">
    <property type="term" value="C:cytosol"/>
    <property type="evidence" value="ECO:0007669"/>
    <property type="project" value="TreeGrafter"/>
</dbReference>
<dbReference type="OrthoDB" id="9808360at2"/>
<proteinExistence type="predicted"/>
<dbReference type="EMBL" id="FOCQ01000010">
    <property type="protein sequence ID" value="SEN40235.1"/>
    <property type="molecule type" value="Genomic_DNA"/>
</dbReference>
<protein>
    <submittedName>
        <fullName evidence="1">Rrf2 family protein</fullName>
    </submittedName>
</protein>
<dbReference type="AlphaFoldDB" id="A0A1H8G902"/>
<evidence type="ECO:0000313" key="1">
    <source>
        <dbReference type="EMBL" id="SEN40235.1"/>
    </source>
</evidence>
<keyword evidence="2" id="KW-1185">Reference proteome</keyword>
<reference evidence="1 2" key="1">
    <citation type="submission" date="2016-10" db="EMBL/GenBank/DDBJ databases">
        <authorList>
            <person name="de Groot N.N."/>
        </authorList>
    </citation>
    <scope>NUCLEOTIDE SEQUENCE [LARGE SCALE GENOMIC DNA]</scope>
    <source>
        <strain evidence="1 2">DSM 46701</strain>
    </source>
</reference>
<dbReference type="PROSITE" id="PS01332">
    <property type="entry name" value="HTH_RRF2_1"/>
    <property type="match status" value="1"/>
</dbReference>
<dbReference type="PANTHER" id="PTHR33221">
    <property type="entry name" value="WINGED HELIX-TURN-HELIX TRANSCRIPTIONAL REGULATOR, RRF2 FAMILY"/>
    <property type="match status" value="1"/>
</dbReference>
<dbReference type="PROSITE" id="PS51197">
    <property type="entry name" value="HTH_RRF2_2"/>
    <property type="match status" value="1"/>
</dbReference>
<organism evidence="1 2">
    <name type="scientific">Lihuaxuella thermophila</name>
    <dbReference type="NCBI Taxonomy" id="1173111"/>
    <lineage>
        <taxon>Bacteria</taxon>
        <taxon>Bacillati</taxon>
        <taxon>Bacillota</taxon>
        <taxon>Bacilli</taxon>
        <taxon>Bacillales</taxon>
        <taxon>Thermoactinomycetaceae</taxon>
        <taxon>Lihuaxuella</taxon>
    </lineage>
</organism>
<sequence length="151" mass="16368">MASGWFSMSLHALAVLAQSKEGYTSCYIAGSVNTNAVFLRRVLARLVKAGIIETREGRDGGYRLAKPANQLTLAEVYKAMELENALAPSPAEPNPACPVGAGIALAFDEIAIEVEKSIIQTLEQYTVEQIADRAIQFALQKEVSETGWHDN</sequence>
<dbReference type="PANTHER" id="PTHR33221:SF15">
    <property type="entry name" value="HTH-TYPE TRANSCRIPTIONAL REGULATOR YWGB-RELATED"/>
    <property type="match status" value="1"/>
</dbReference>
<dbReference type="Gene3D" id="1.10.10.10">
    <property type="entry name" value="Winged helix-like DNA-binding domain superfamily/Winged helix DNA-binding domain"/>
    <property type="match status" value="1"/>
</dbReference>
<dbReference type="SUPFAM" id="SSF46785">
    <property type="entry name" value="Winged helix' DNA-binding domain"/>
    <property type="match status" value="1"/>
</dbReference>